<evidence type="ECO:0000259" key="2">
    <source>
        <dbReference type="Pfam" id="PF13546"/>
    </source>
</evidence>
<dbReference type="Pfam" id="PF13546">
    <property type="entry name" value="DDE_5"/>
    <property type="match status" value="1"/>
</dbReference>
<sequence>MVRLGHRFVRVEPRRRARAYVRGLLSPLADKNGWTLAEAAGDVSPDGMQTLLNKAGWDTDGVRDDVRAYVADNLGHPGAVLVVDETGFLKKGDKSAGVQRQYSGTAGRIENCQLGVFLAYASIHGRTLIDRELYLPARWCTDDQRRAEAGIDPAVTFATKPQLALRMIFRALDAGMPAGWVTADEAYGSDSKFRTALQERQVSYVVAVACRQKIPTDSGSSRADVLAKQAPQLAWKRRSCGPGSKGERLYDWATATLPDTGTAEHGHTRWLLVRRSITNPTDLAYYLCYGPTDTTDEQLITVAGSRWAIEECFQTAKGQIGLDHYQVRRYNAWHRHITLAIAAHAFLAVTAAAVGKDDPPQKLTGSSPSPCPRPAVSWHT</sequence>
<proteinExistence type="predicted"/>
<evidence type="ECO:0000313" key="4">
    <source>
        <dbReference type="Proteomes" id="UP001499978"/>
    </source>
</evidence>
<dbReference type="InterPro" id="IPR039365">
    <property type="entry name" value="IS701-like"/>
</dbReference>
<dbReference type="InterPro" id="IPR012337">
    <property type="entry name" value="RNaseH-like_sf"/>
</dbReference>
<dbReference type="PANTHER" id="PTHR33627">
    <property type="entry name" value="TRANSPOSASE"/>
    <property type="match status" value="1"/>
</dbReference>
<reference evidence="4" key="1">
    <citation type="journal article" date="2019" name="Int. J. Syst. Evol. Microbiol.">
        <title>The Global Catalogue of Microorganisms (GCM) 10K type strain sequencing project: providing services to taxonomists for standard genome sequencing and annotation.</title>
        <authorList>
            <consortium name="The Broad Institute Genomics Platform"/>
            <consortium name="The Broad Institute Genome Sequencing Center for Infectious Disease"/>
            <person name="Wu L."/>
            <person name="Ma J."/>
        </authorList>
    </citation>
    <scope>NUCLEOTIDE SEQUENCE [LARGE SCALE GENOMIC DNA]</scope>
    <source>
        <strain evidence="4">JCM 3367</strain>
    </source>
</reference>
<evidence type="ECO:0000313" key="3">
    <source>
        <dbReference type="EMBL" id="GAA2533702.1"/>
    </source>
</evidence>
<comment type="caution">
    <text evidence="3">The sequence shown here is derived from an EMBL/GenBank/DDBJ whole genome shotgun (WGS) entry which is preliminary data.</text>
</comment>
<name>A0ABP6B2L2_9ACTN</name>
<gene>
    <name evidence="3" type="ORF">GCM10010201_36310</name>
</gene>
<organism evidence="3 4">
    <name type="scientific">Pilimelia columellifera subsp. columellifera</name>
    <dbReference type="NCBI Taxonomy" id="706583"/>
    <lineage>
        <taxon>Bacteria</taxon>
        <taxon>Bacillati</taxon>
        <taxon>Actinomycetota</taxon>
        <taxon>Actinomycetes</taxon>
        <taxon>Micromonosporales</taxon>
        <taxon>Micromonosporaceae</taxon>
        <taxon>Pilimelia</taxon>
    </lineage>
</organism>
<keyword evidence="4" id="KW-1185">Reference proteome</keyword>
<dbReference type="EMBL" id="BAAARY010000056">
    <property type="protein sequence ID" value="GAA2533702.1"/>
    <property type="molecule type" value="Genomic_DNA"/>
</dbReference>
<accession>A0ABP6B2L2</accession>
<feature type="domain" description="Transposase IS701-like DDE" evidence="2">
    <location>
        <begin position="13"/>
        <end position="213"/>
    </location>
</feature>
<feature type="region of interest" description="Disordered" evidence="1">
    <location>
        <begin position="357"/>
        <end position="380"/>
    </location>
</feature>
<dbReference type="RefSeq" id="WP_344174742.1">
    <property type="nucleotide sequence ID" value="NZ_BAAARY010000056.1"/>
</dbReference>
<dbReference type="Proteomes" id="UP001499978">
    <property type="component" value="Unassembled WGS sequence"/>
</dbReference>
<dbReference type="PANTHER" id="PTHR33627:SF1">
    <property type="entry name" value="TRANSPOSASE"/>
    <property type="match status" value="1"/>
</dbReference>
<dbReference type="SUPFAM" id="SSF53098">
    <property type="entry name" value="Ribonuclease H-like"/>
    <property type="match status" value="1"/>
</dbReference>
<dbReference type="NCBIfam" id="NF033540">
    <property type="entry name" value="transpos_IS701"/>
    <property type="match status" value="1"/>
</dbReference>
<dbReference type="InterPro" id="IPR038721">
    <property type="entry name" value="IS701-like_DDE_dom"/>
</dbReference>
<protein>
    <submittedName>
        <fullName evidence="3">IS701 family transposase</fullName>
    </submittedName>
</protein>
<evidence type="ECO:0000256" key="1">
    <source>
        <dbReference type="SAM" id="MobiDB-lite"/>
    </source>
</evidence>